<dbReference type="InterPro" id="IPR029406">
    <property type="entry name" value="ETAA1"/>
</dbReference>
<evidence type="ECO:0008006" key="4">
    <source>
        <dbReference type="Google" id="ProtNLM"/>
    </source>
</evidence>
<feature type="compositionally biased region" description="Polar residues" evidence="1">
    <location>
        <begin position="491"/>
        <end position="512"/>
    </location>
</feature>
<dbReference type="Pfam" id="PF15350">
    <property type="entry name" value="ETAA1"/>
    <property type="match status" value="2"/>
</dbReference>
<keyword evidence="3" id="KW-1185">Reference proteome</keyword>
<dbReference type="GO" id="GO:0043596">
    <property type="term" value="C:nuclear replication fork"/>
    <property type="evidence" value="ECO:0007669"/>
    <property type="project" value="TreeGrafter"/>
</dbReference>
<gene>
    <name evidence="2" type="ORF">JRQ81_003944</name>
</gene>
<dbReference type="GO" id="GO:0031297">
    <property type="term" value="P:replication fork processing"/>
    <property type="evidence" value="ECO:0007669"/>
    <property type="project" value="TreeGrafter"/>
</dbReference>
<dbReference type="AlphaFoldDB" id="A0A9Q0XL64"/>
<dbReference type="PANTHER" id="PTHR16434:SF2">
    <property type="entry name" value="EWING'S TUMOR-ASSOCIATED ANTIGEN 1"/>
    <property type="match status" value="1"/>
</dbReference>
<dbReference type="GO" id="GO:2000001">
    <property type="term" value="P:regulation of DNA damage checkpoint"/>
    <property type="evidence" value="ECO:0007669"/>
    <property type="project" value="TreeGrafter"/>
</dbReference>
<feature type="compositionally biased region" description="Low complexity" evidence="1">
    <location>
        <begin position="8"/>
        <end position="20"/>
    </location>
</feature>
<dbReference type="GO" id="GO:0006974">
    <property type="term" value="P:DNA damage response"/>
    <property type="evidence" value="ECO:0007669"/>
    <property type="project" value="TreeGrafter"/>
</dbReference>
<comment type="caution">
    <text evidence="2">The sequence shown here is derived from an EMBL/GenBank/DDBJ whole genome shotgun (WGS) entry which is preliminary data.</text>
</comment>
<protein>
    <recommendedName>
        <fullName evidence="4">Ewing's tumor-associated antigen 1</fullName>
    </recommendedName>
</protein>
<evidence type="ECO:0000313" key="2">
    <source>
        <dbReference type="EMBL" id="KAJ7317782.1"/>
    </source>
</evidence>
<organism evidence="2 3">
    <name type="scientific">Phrynocephalus forsythii</name>
    <dbReference type="NCBI Taxonomy" id="171643"/>
    <lineage>
        <taxon>Eukaryota</taxon>
        <taxon>Metazoa</taxon>
        <taxon>Chordata</taxon>
        <taxon>Craniata</taxon>
        <taxon>Vertebrata</taxon>
        <taxon>Euteleostomi</taxon>
        <taxon>Lepidosauria</taxon>
        <taxon>Squamata</taxon>
        <taxon>Bifurcata</taxon>
        <taxon>Unidentata</taxon>
        <taxon>Episquamata</taxon>
        <taxon>Toxicofera</taxon>
        <taxon>Iguania</taxon>
        <taxon>Acrodonta</taxon>
        <taxon>Agamidae</taxon>
        <taxon>Agaminae</taxon>
        <taxon>Phrynocephalus</taxon>
    </lineage>
</organism>
<dbReference type="Proteomes" id="UP001142489">
    <property type="component" value="Unassembled WGS sequence"/>
</dbReference>
<dbReference type="EMBL" id="JAPFRF010000011">
    <property type="protein sequence ID" value="KAJ7317782.1"/>
    <property type="molecule type" value="Genomic_DNA"/>
</dbReference>
<evidence type="ECO:0000313" key="3">
    <source>
        <dbReference type="Proteomes" id="UP001142489"/>
    </source>
</evidence>
<feature type="region of interest" description="Disordered" evidence="1">
    <location>
        <begin position="488"/>
        <end position="543"/>
    </location>
</feature>
<accession>A0A9Q0XL64</accession>
<dbReference type="GO" id="GO:0043539">
    <property type="term" value="F:protein serine/threonine kinase activator activity"/>
    <property type="evidence" value="ECO:0007669"/>
    <property type="project" value="TreeGrafter"/>
</dbReference>
<reference evidence="2" key="1">
    <citation type="journal article" date="2023" name="DNA Res.">
        <title>Chromosome-level genome assembly of Phrynocephalus forsythii using third-generation DNA sequencing and Hi-C analysis.</title>
        <authorList>
            <person name="Qi Y."/>
            <person name="Zhao W."/>
            <person name="Zhao Y."/>
            <person name="Niu C."/>
            <person name="Cao S."/>
            <person name="Zhang Y."/>
        </authorList>
    </citation>
    <scope>NUCLEOTIDE SEQUENCE</scope>
    <source>
        <tissue evidence="2">Muscle</tissue>
    </source>
</reference>
<dbReference type="PANTHER" id="PTHR16434">
    <property type="entry name" value="EWING'S TUMOR-ASSOCIATED ANTIGEN 1 ETAA1"/>
    <property type="match status" value="1"/>
</dbReference>
<proteinExistence type="predicted"/>
<sequence length="886" mass="96460">MASKRRQAAAAAAAAATTATVPGAESSSLKSPARRSRKRRGVAGPSGTTQDAESPCTRSKAKGEIPGEPPVSPRLPQETCVYKTPKRRLASRSCLPSFSSPANDNDMQQEIFWDPYSPIACQLDNGRRKHTVNGRMVEISEIVNRIAPQDDKPACYEGNLLGLWIGDDAIPCTPGITKTRSRTKGNGARGLQLRNREEELMKLAKQFDKNLTDAIQDQDASRHSIDHVEAETEMSIDHEDDAQEEHQEQFLGGCLQTNATMPCGVVEESSGRLGHCENSNQEPIDLDVEVALNELFDGPTQACSDSLSQGLSDCSSNSSFLENRNLLQQEQNASDEVISAAGAEMREAPQGQGSTAPLIECTTPISAEKAEATAEQAAPNVVSSKRLSNLERSVGDDFDDWGDDSFLMQITQNPELISTPENAFPCSSNDQAQIRERPGDSKKMAAIQGGLSTSSENVAATYILQKQSTGTGKTYGVHLEFEKAISKHSPNKISGNSSGLVQPKSKSVQQDFTRLKCPADSSSSEKRAVPSSVNPPLPKTQVEKYGSSTAHMDCQLPTVSATTMLPELRSTTDPGSTGCLKPKEPLKKSVLLFNDWDEPKFSDEVLDFYWESDSLWGTSCDDDDLLYQVCDDVERNTLTQLAVEKGEQGKSVVEPPCRLAPGPCSTVPNPGLTDCPEAQRTRQGRKTFCLDAPATVATMLKKERSVPPAAKELSTGESVRSFPEKWCRSLSVPKEDLSSRIGSPILSSGHLSINDVKQQNGLCNMGKVQNGCLIPQMAAVKPNYVFRKTGPSQPLALDHENNRLGRLPGTHMGLLESKNANVPLQTTVQANGKLAFRRHLSDSFAQSETEQRSRKCSQEEIARKKQEALERRRWKMEALLKSTAPT</sequence>
<name>A0A9Q0XL64_9SAUR</name>
<feature type="compositionally biased region" description="Basic residues" evidence="1">
    <location>
        <begin position="32"/>
        <end position="41"/>
    </location>
</feature>
<evidence type="ECO:0000256" key="1">
    <source>
        <dbReference type="SAM" id="MobiDB-lite"/>
    </source>
</evidence>
<dbReference type="OrthoDB" id="9378993at2759"/>
<feature type="region of interest" description="Disordered" evidence="1">
    <location>
        <begin position="1"/>
        <end position="79"/>
    </location>
</feature>